<dbReference type="Proteomes" id="UP000051888">
    <property type="component" value="Unassembled WGS sequence"/>
</dbReference>
<dbReference type="STRING" id="157838.AN964_17655"/>
<dbReference type="RefSeq" id="WP_055740950.1">
    <property type="nucleotide sequence ID" value="NZ_JAAIWL010000005.1"/>
</dbReference>
<gene>
    <name evidence="7" type="ORF">AN964_17655</name>
</gene>
<evidence type="ECO:0000313" key="8">
    <source>
        <dbReference type="Proteomes" id="UP000051888"/>
    </source>
</evidence>
<dbReference type="CDD" id="cd02869">
    <property type="entry name" value="PseudoU_synth_RluA_like"/>
    <property type="match status" value="1"/>
</dbReference>
<dbReference type="GO" id="GO:0003723">
    <property type="term" value="F:RNA binding"/>
    <property type="evidence" value="ECO:0007669"/>
    <property type="project" value="InterPro"/>
</dbReference>
<dbReference type="EC" id="5.4.99.-" evidence="5"/>
<dbReference type="NCBIfam" id="TIGR00005">
    <property type="entry name" value="rluA_subfam"/>
    <property type="match status" value="1"/>
</dbReference>
<dbReference type="InterPro" id="IPR006225">
    <property type="entry name" value="PsdUridine_synth_RluC/D"/>
</dbReference>
<dbReference type="PATRIC" id="fig|157838.3.peg.3912"/>
<dbReference type="PANTHER" id="PTHR21600">
    <property type="entry name" value="MITOCHONDRIAL RNA PSEUDOURIDINE SYNTHASE"/>
    <property type="match status" value="1"/>
</dbReference>
<reference evidence="7 8" key="1">
    <citation type="submission" date="2015-09" db="EMBL/GenBank/DDBJ databases">
        <title>Genome sequencing project for genomic taxonomy and phylogenomics of Bacillus-like bacteria.</title>
        <authorList>
            <person name="Liu B."/>
            <person name="Wang J."/>
            <person name="Zhu Y."/>
            <person name="Liu G."/>
            <person name="Chen Q."/>
            <person name="Chen Z."/>
            <person name="Lan J."/>
            <person name="Che J."/>
            <person name="Ge C."/>
            <person name="Shi H."/>
            <person name="Pan Z."/>
            <person name="Liu X."/>
        </authorList>
    </citation>
    <scope>NUCLEOTIDE SEQUENCE [LARGE SCALE GENOMIC DNA]</scope>
    <source>
        <strain evidence="7 8">LMG 18435</strain>
    </source>
</reference>
<protein>
    <recommendedName>
        <fullName evidence="5">Pseudouridine synthase</fullName>
        <ecNumber evidence="5">5.4.99.-</ecNumber>
    </recommendedName>
</protein>
<dbReference type="PROSITE" id="PS01129">
    <property type="entry name" value="PSI_RLU"/>
    <property type="match status" value="1"/>
</dbReference>
<evidence type="ECO:0000256" key="1">
    <source>
        <dbReference type="ARBA" id="ARBA00000073"/>
    </source>
</evidence>
<evidence type="ECO:0000256" key="5">
    <source>
        <dbReference type="RuleBase" id="RU362028"/>
    </source>
</evidence>
<comment type="caution">
    <text evidence="7">The sequence shown here is derived from an EMBL/GenBank/DDBJ whole genome shotgun (WGS) entry which is preliminary data.</text>
</comment>
<dbReference type="InterPro" id="IPR050188">
    <property type="entry name" value="RluA_PseudoU_synthase"/>
</dbReference>
<dbReference type="GO" id="GO:0000455">
    <property type="term" value="P:enzyme-directed rRNA pseudouridine synthesis"/>
    <property type="evidence" value="ECO:0007669"/>
    <property type="project" value="TreeGrafter"/>
</dbReference>
<keyword evidence="3 5" id="KW-0413">Isomerase</keyword>
<dbReference type="GO" id="GO:0009982">
    <property type="term" value="F:pseudouridine synthase activity"/>
    <property type="evidence" value="ECO:0007669"/>
    <property type="project" value="InterPro"/>
</dbReference>
<dbReference type="Pfam" id="PF00849">
    <property type="entry name" value="PseudoU_synth_2"/>
    <property type="match status" value="1"/>
</dbReference>
<accession>A0A0Q3X023</accession>
<comment type="function">
    <text evidence="5">Responsible for synthesis of pseudouridine from uracil.</text>
</comment>
<sequence>MKMDKSDSWFDLKIPEKWDKITVDQLFRQVWAAPKKMIHHFRMEKSVRVNGENARWERPLQTGDFLQIALFQEEDYGVLPDAIEIDLLYEDEHLLVVNKPAGMETHPNEPGQSHTLANAVAYHLKQKGEQRRVRHIHRLDKDTTGAVLFAKHAFSHAILDRMLNERDIKRTYLALVQGILKNRSGVIDQPIGRDRHHPTRRRVSKTGQNAVTHYKLVKTFPAKNLSMIECTLDTGRTHQIRVHLSSIGHPLAGDVLYGGKPIFKRQALHARKLTFTHPFTGKKLECIAPFLDEPPIFL</sequence>
<name>A0A0Q3X023_9BACI</name>
<evidence type="ECO:0000313" key="7">
    <source>
        <dbReference type="EMBL" id="KQL55154.1"/>
    </source>
</evidence>
<evidence type="ECO:0000256" key="2">
    <source>
        <dbReference type="ARBA" id="ARBA00010876"/>
    </source>
</evidence>
<feature type="active site" evidence="4">
    <location>
        <position position="140"/>
    </location>
</feature>
<proteinExistence type="inferred from homology"/>
<dbReference type="FunFam" id="3.30.2350.10:FF:000005">
    <property type="entry name" value="Pseudouridine synthase"/>
    <property type="match status" value="1"/>
</dbReference>
<dbReference type="AlphaFoldDB" id="A0A0Q3X023"/>
<dbReference type="OrthoDB" id="9807829at2"/>
<keyword evidence="8" id="KW-1185">Reference proteome</keyword>
<comment type="similarity">
    <text evidence="2 5">Belongs to the pseudouridine synthase RluA family.</text>
</comment>
<dbReference type="InterPro" id="IPR006224">
    <property type="entry name" value="PsdUridine_synth_RluA-like_CS"/>
</dbReference>
<dbReference type="SUPFAM" id="SSF55120">
    <property type="entry name" value="Pseudouridine synthase"/>
    <property type="match status" value="1"/>
</dbReference>
<feature type="domain" description="Pseudouridine synthase RsuA/RluA-like" evidence="6">
    <location>
        <begin position="93"/>
        <end position="246"/>
    </location>
</feature>
<dbReference type="InterPro" id="IPR020103">
    <property type="entry name" value="PsdUridine_synth_cat_dom_sf"/>
</dbReference>
<evidence type="ECO:0000259" key="6">
    <source>
        <dbReference type="Pfam" id="PF00849"/>
    </source>
</evidence>
<dbReference type="Gene3D" id="3.30.2350.10">
    <property type="entry name" value="Pseudouridine synthase"/>
    <property type="match status" value="1"/>
</dbReference>
<evidence type="ECO:0000256" key="4">
    <source>
        <dbReference type="PIRSR" id="PIRSR606225-1"/>
    </source>
</evidence>
<comment type="catalytic activity">
    <reaction evidence="1 5">
        <text>a uridine in RNA = a pseudouridine in RNA</text>
        <dbReference type="Rhea" id="RHEA:48348"/>
        <dbReference type="Rhea" id="RHEA-COMP:12068"/>
        <dbReference type="Rhea" id="RHEA-COMP:12069"/>
        <dbReference type="ChEBI" id="CHEBI:65314"/>
        <dbReference type="ChEBI" id="CHEBI:65315"/>
    </reaction>
</comment>
<evidence type="ECO:0000256" key="3">
    <source>
        <dbReference type="ARBA" id="ARBA00023235"/>
    </source>
</evidence>
<dbReference type="PANTHER" id="PTHR21600:SF71">
    <property type="entry name" value="PSEUDOURIDINE SYNTHASE"/>
    <property type="match status" value="1"/>
</dbReference>
<dbReference type="EMBL" id="LJJC01000004">
    <property type="protein sequence ID" value="KQL55154.1"/>
    <property type="molecule type" value="Genomic_DNA"/>
</dbReference>
<dbReference type="InterPro" id="IPR006145">
    <property type="entry name" value="PsdUridine_synth_RsuA/RluA"/>
</dbReference>
<organism evidence="7 8">
    <name type="scientific">Heyndrickxia shackletonii</name>
    <dbReference type="NCBI Taxonomy" id="157838"/>
    <lineage>
        <taxon>Bacteria</taxon>
        <taxon>Bacillati</taxon>
        <taxon>Bacillota</taxon>
        <taxon>Bacilli</taxon>
        <taxon>Bacillales</taxon>
        <taxon>Bacillaceae</taxon>
        <taxon>Heyndrickxia</taxon>
    </lineage>
</organism>
<dbReference type="GO" id="GO:0140098">
    <property type="term" value="F:catalytic activity, acting on RNA"/>
    <property type="evidence" value="ECO:0007669"/>
    <property type="project" value="UniProtKB-ARBA"/>
</dbReference>